<evidence type="ECO:0000256" key="3">
    <source>
        <dbReference type="ARBA" id="ARBA00018029"/>
    </source>
</evidence>
<keyword evidence="6 8" id="KW-0119">Carbohydrate metabolism</keyword>
<keyword evidence="5 8" id="KW-0378">Hydrolase</keyword>
<name>A0ABD3Q0Z9_9STRA</name>
<evidence type="ECO:0000256" key="9">
    <source>
        <dbReference type="PIRSR" id="PIRSR038994-1"/>
    </source>
</evidence>
<organism evidence="13 14">
    <name type="scientific">Cyclotella cryptica</name>
    <dbReference type="NCBI Taxonomy" id="29204"/>
    <lineage>
        <taxon>Eukaryota</taxon>
        <taxon>Sar</taxon>
        <taxon>Stramenopiles</taxon>
        <taxon>Ochrophyta</taxon>
        <taxon>Bacillariophyta</taxon>
        <taxon>Coscinodiscophyceae</taxon>
        <taxon>Thalassiosirophycidae</taxon>
        <taxon>Stephanodiscales</taxon>
        <taxon>Stephanodiscaceae</taxon>
        <taxon>Cyclotella</taxon>
    </lineage>
</organism>
<feature type="domain" description="Amidohydrolase-related" evidence="12">
    <location>
        <begin position="4"/>
        <end position="323"/>
    </location>
</feature>
<evidence type="ECO:0000256" key="10">
    <source>
        <dbReference type="PIRSR" id="PIRSR038994-2"/>
    </source>
</evidence>
<dbReference type="Gene3D" id="3.20.20.140">
    <property type="entry name" value="Metal-dependent hydrolases"/>
    <property type="match status" value="1"/>
</dbReference>
<evidence type="ECO:0000256" key="1">
    <source>
        <dbReference type="ARBA" id="ARBA00010716"/>
    </source>
</evidence>
<keyword evidence="4 11" id="KW-0479">Metal-binding</keyword>
<dbReference type="PIRSF" id="PIRSF038994">
    <property type="entry name" value="NagA"/>
    <property type="match status" value="1"/>
</dbReference>
<dbReference type="EC" id="3.5.1.25" evidence="2 8"/>
<evidence type="ECO:0000256" key="7">
    <source>
        <dbReference type="ARBA" id="ARBA00047647"/>
    </source>
</evidence>
<protein>
    <recommendedName>
        <fullName evidence="3 8">N-acetylglucosamine-6-phosphate deacetylase</fullName>
        <ecNumber evidence="2 8">3.5.1.25</ecNumber>
    </recommendedName>
</protein>
<dbReference type="Proteomes" id="UP001516023">
    <property type="component" value="Unassembled WGS sequence"/>
</dbReference>
<reference evidence="13 14" key="1">
    <citation type="journal article" date="2020" name="G3 (Bethesda)">
        <title>Improved Reference Genome for Cyclotella cryptica CCMP332, a Model for Cell Wall Morphogenesis, Salinity Adaptation, and Lipid Production in Diatoms (Bacillariophyta).</title>
        <authorList>
            <person name="Roberts W.R."/>
            <person name="Downey K.M."/>
            <person name="Ruck E.C."/>
            <person name="Traller J.C."/>
            <person name="Alverson A.J."/>
        </authorList>
    </citation>
    <scope>NUCLEOTIDE SEQUENCE [LARGE SCALE GENOMIC DNA]</scope>
    <source>
        <strain evidence="13 14">CCMP332</strain>
    </source>
</reference>
<evidence type="ECO:0000259" key="12">
    <source>
        <dbReference type="Pfam" id="PF01979"/>
    </source>
</evidence>
<feature type="binding site" evidence="10">
    <location>
        <position position="198"/>
    </location>
    <ligand>
        <name>substrate</name>
    </ligand>
</feature>
<comment type="catalytic activity">
    <reaction evidence="7 8">
        <text>N-acetyl-D-glucosamine 6-phosphate + H2O = D-glucosamine 6-phosphate + acetate</text>
        <dbReference type="Rhea" id="RHEA:22936"/>
        <dbReference type="ChEBI" id="CHEBI:15377"/>
        <dbReference type="ChEBI" id="CHEBI:30089"/>
        <dbReference type="ChEBI" id="CHEBI:57513"/>
        <dbReference type="ChEBI" id="CHEBI:58725"/>
        <dbReference type="EC" id="3.5.1.25"/>
    </reaction>
</comment>
<dbReference type="SUPFAM" id="SSF51338">
    <property type="entry name" value="Composite domain of metallo-dependent hydrolases"/>
    <property type="match status" value="1"/>
</dbReference>
<accession>A0ABD3Q0Z9</accession>
<feature type="binding site" evidence="11">
    <location>
        <position position="187"/>
    </location>
    <ligand>
        <name>Zn(2+)</name>
        <dbReference type="ChEBI" id="CHEBI:29105"/>
    </ligand>
</feature>
<keyword evidence="14" id="KW-1185">Reference proteome</keyword>
<feature type="binding site" evidence="11">
    <location>
        <position position="79"/>
    </location>
    <ligand>
        <name>Zn(2+)</name>
        <dbReference type="ChEBI" id="CHEBI:29105"/>
    </ligand>
</feature>
<gene>
    <name evidence="13" type="ORF">HJC23_008911</name>
</gene>
<evidence type="ECO:0000313" key="13">
    <source>
        <dbReference type="EMBL" id="KAL3794023.1"/>
    </source>
</evidence>
<evidence type="ECO:0000256" key="4">
    <source>
        <dbReference type="ARBA" id="ARBA00022723"/>
    </source>
</evidence>
<dbReference type="InterPro" id="IPR003764">
    <property type="entry name" value="GlcNAc_6-P_deAcase"/>
</dbReference>
<feature type="active site" description="Proton donor/acceptor" evidence="9">
    <location>
        <position position="252"/>
    </location>
</feature>
<evidence type="ECO:0000256" key="11">
    <source>
        <dbReference type="PIRSR" id="PIRSR038994-3"/>
    </source>
</evidence>
<proteinExistence type="inferred from homology"/>
<feature type="binding site" evidence="10">
    <location>
        <begin position="190"/>
        <end position="191"/>
    </location>
    <ligand>
        <name>substrate</name>
    </ligand>
</feature>
<evidence type="ECO:0000256" key="6">
    <source>
        <dbReference type="ARBA" id="ARBA00023277"/>
    </source>
</evidence>
<feature type="binding site" evidence="11">
    <location>
        <position position="166"/>
    </location>
    <ligand>
        <name>Zn(2+)</name>
        <dbReference type="ChEBI" id="CHEBI:29105"/>
    </ligand>
</feature>
<sequence>MRQVVSPGFIDIQLSGAYGVDFSNGPGLNIEDILLVARRLLANGVTSFCPTMVSSSRETYRQVIPLENASATILGMHLEEPFFALSKCGAHDSKHIVAPSKGMKSVREAYGFDASSDDADDDEHPLEEVDIITMAPELDGASEAMRSLTKHQYSDNKHSIVISCGHTEASYEDGIKALSNGANLLTHLFNAMNPFHHRHRGLVGLLSSELKLARLGLNQPYYSMIVDGIHVHKSAVSMAYKSHPHGCVLVTDAMAGMGLGDGKHSLGDMSVFIEGDRATILGTDTLAVLFLDTCIRRFKQFTDCSIGEALLCATLHPAMVLKRHIAGREDILTVGAVDGAPIGVLQVGAASDLVLLNDDFEVLGTWVRGKKAVEQLPKQN</sequence>
<dbReference type="GO" id="GO:0008448">
    <property type="term" value="F:N-acetylglucosamine-6-phosphate deacetylase activity"/>
    <property type="evidence" value="ECO:0007669"/>
    <property type="project" value="UniProtKB-UniRule"/>
</dbReference>
<dbReference type="Pfam" id="PF01979">
    <property type="entry name" value="Amidohydro_1"/>
    <property type="match status" value="1"/>
</dbReference>
<feature type="binding site" evidence="10">
    <location>
        <position position="230"/>
    </location>
    <ligand>
        <name>substrate</name>
    </ligand>
</feature>
<dbReference type="GO" id="GO:0046872">
    <property type="term" value="F:metal ion binding"/>
    <property type="evidence" value="ECO:0007669"/>
    <property type="project" value="UniProtKB-KW"/>
</dbReference>
<dbReference type="InterPro" id="IPR032466">
    <property type="entry name" value="Metal_Hydrolase"/>
</dbReference>
<dbReference type="PANTHER" id="PTHR11113:SF14">
    <property type="entry name" value="N-ACETYLGLUCOSAMINE-6-PHOSPHATE DEACETYLASE"/>
    <property type="match status" value="1"/>
</dbReference>
<dbReference type="InterPro" id="IPR011059">
    <property type="entry name" value="Metal-dep_hydrolase_composite"/>
</dbReference>
<evidence type="ECO:0000313" key="14">
    <source>
        <dbReference type="Proteomes" id="UP001516023"/>
    </source>
</evidence>
<feature type="binding site" evidence="10">
    <location>
        <position position="90"/>
    </location>
    <ligand>
        <name>substrate</name>
    </ligand>
</feature>
<evidence type="ECO:0000256" key="2">
    <source>
        <dbReference type="ARBA" id="ARBA00011899"/>
    </source>
</evidence>
<evidence type="ECO:0000256" key="5">
    <source>
        <dbReference type="ARBA" id="ARBA00022801"/>
    </source>
</evidence>
<feature type="binding site" evidence="10">
    <location>
        <begin position="280"/>
        <end position="282"/>
    </location>
    <ligand>
        <name>substrate</name>
    </ligand>
</feature>
<evidence type="ECO:0000256" key="8">
    <source>
        <dbReference type="PIRNR" id="PIRNR038994"/>
    </source>
</evidence>
<dbReference type="InterPro" id="IPR006680">
    <property type="entry name" value="Amidohydro-rel"/>
</dbReference>
<comment type="similarity">
    <text evidence="1 8">Belongs to the metallo-dependent hydrolases superfamily. NagA family.</text>
</comment>
<dbReference type="AlphaFoldDB" id="A0ABD3Q0Z9"/>
<comment type="caution">
    <text evidence="13">The sequence shown here is derived from an EMBL/GenBank/DDBJ whole genome shotgun (WGS) entry which is preliminary data.</text>
</comment>
<dbReference type="GO" id="GO:0006040">
    <property type="term" value="P:amino sugar metabolic process"/>
    <property type="evidence" value="ECO:0007669"/>
    <property type="project" value="UniProtKB-ARBA"/>
</dbReference>
<dbReference type="SUPFAM" id="SSF51556">
    <property type="entry name" value="Metallo-dependent hydrolases"/>
    <property type="match status" value="1"/>
</dbReference>
<comment type="cofactor">
    <cofactor evidence="11">
        <name>a divalent metal cation</name>
        <dbReference type="ChEBI" id="CHEBI:60240"/>
    </cofactor>
    <text evidence="11">Binds 1 divalent metal cation per subunit.</text>
</comment>
<dbReference type="EMBL" id="JABMIG020000084">
    <property type="protein sequence ID" value="KAL3794023.1"/>
    <property type="molecule type" value="Genomic_DNA"/>
</dbReference>
<dbReference type="PANTHER" id="PTHR11113">
    <property type="entry name" value="N-ACETYLGLUCOSAMINE-6-PHOSPHATE DEACETYLASE"/>
    <property type="match status" value="1"/>
</dbReference>